<keyword evidence="1" id="KW-0175">Coiled coil</keyword>
<feature type="signal peptide" evidence="2">
    <location>
        <begin position="1"/>
        <end position="21"/>
    </location>
</feature>
<gene>
    <name evidence="3" type="ORF">ENH14_03025</name>
</gene>
<feature type="chain" id="PRO_5030979587" evidence="2">
    <location>
        <begin position="22"/>
        <end position="463"/>
    </location>
</feature>
<sequence>MRRWVVLFMVGVLFLSNFGFAGQFQEVKDSQVPVSSGTCGACSSCQDFDVGKALVEVNLKIENLTRIINQKEAELQKLYAEFNRTKSIKTLEKIVKLEDDIQLLKSEREFYKRQKIIGRILNRYSGKNLYIIYDSRVIIDNYTKEVQKLLPMMNKTIETPSELAELYWNLAQDTFNEIMTLETNLQIIFKKLNKKQDLSVYIPPFLKEKRKLWNKIYQYLRKRDELYTYAALEKTRREQIPRIGMFGIVPLSSSPSPGECWVTSGGVHVCREIEKGEVVNCCPDPLGHPLGDGTNFVNLRPSAVWIGMYSDTYPSGDSHVADYCLYKFPSSNTPSVIFETYKPYVDYMSGKYNLNIRSIQIKFFYTATAYNMEVHTYQQTHLIFQYNCYMSTGYCQPSASWLRELPANPQNPPYSMVTNLMVWPYVLACKYKGDCGLACEWANGHCRGCFAPDDTASQYFAKK</sequence>
<dbReference type="AlphaFoldDB" id="A0A7V0Q7H1"/>
<protein>
    <submittedName>
        <fullName evidence="3">Uncharacterized protein</fullName>
    </submittedName>
</protein>
<feature type="coiled-coil region" evidence="1">
    <location>
        <begin position="54"/>
        <end position="114"/>
    </location>
</feature>
<accession>A0A7V0Q7H1</accession>
<evidence type="ECO:0000313" key="3">
    <source>
        <dbReference type="EMBL" id="HDL60410.1"/>
    </source>
</evidence>
<evidence type="ECO:0000256" key="1">
    <source>
        <dbReference type="SAM" id="Coils"/>
    </source>
</evidence>
<name>A0A7V0Q7H1_UNCW3</name>
<keyword evidence="2" id="KW-0732">Signal</keyword>
<evidence type="ECO:0000256" key="2">
    <source>
        <dbReference type="SAM" id="SignalP"/>
    </source>
</evidence>
<dbReference type="Proteomes" id="UP000886381">
    <property type="component" value="Unassembled WGS sequence"/>
</dbReference>
<organism evidence="3">
    <name type="scientific">candidate division WOR-3 bacterium</name>
    <dbReference type="NCBI Taxonomy" id="2052148"/>
    <lineage>
        <taxon>Bacteria</taxon>
        <taxon>Bacteria division WOR-3</taxon>
    </lineage>
</organism>
<dbReference type="EMBL" id="DRDR01000130">
    <property type="protein sequence ID" value="HDL60410.1"/>
    <property type="molecule type" value="Genomic_DNA"/>
</dbReference>
<reference evidence="3" key="1">
    <citation type="journal article" date="2020" name="mSystems">
        <title>Genome- and Community-Level Interaction Insights into Carbon Utilization and Element Cycling Functions of Hydrothermarchaeota in Hydrothermal Sediment.</title>
        <authorList>
            <person name="Zhou Z."/>
            <person name="Liu Y."/>
            <person name="Xu W."/>
            <person name="Pan J."/>
            <person name="Luo Z.H."/>
            <person name="Li M."/>
        </authorList>
    </citation>
    <scope>NUCLEOTIDE SEQUENCE [LARGE SCALE GENOMIC DNA]</scope>
    <source>
        <strain evidence="3">HyVt-28</strain>
    </source>
</reference>
<proteinExistence type="predicted"/>
<comment type="caution">
    <text evidence="3">The sequence shown here is derived from an EMBL/GenBank/DDBJ whole genome shotgun (WGS) entry which is preliminary data.</text>
</comment>